<accession>A0ABQ0B5H2</accession>
<proteinExistence type="predicted"/>
<evidence type="ECO:0000313" key="2">
    <source>
        <dbReference type="Proteomes" id="UP001600943"/>
    </source>
</evidence>
<keyword evidence="2" id="KW-1185">Reference proteome</keyword>
<protein>
    <submittedName>
        <fullName evidence="1">Uncharacterized protein</fullName>
    </submittedName>
</protein>
<gene>
    <name evidence="1" type="ORF">K040078D81_08220</name>
</gene>
<dbReference type="Proteomes" id="UP001600943">
    <property type="component" value="Unassembled WGS sequence"/>
</dbReference>
<dbReference type="RefSeq" id="WP_390403659.1">
    <property type="nucleotide sequence ID" value="NZ_BAABYW010000001.1"/>
</dbReference>
<organism evidence="1 2">
    <name type="scientific">Blautia hominis</name>
    <dbReference type="NCBI Taxonomy" id="2025493"/>
    <lineage>
        <taxon>Bacteria</taxon>
        <taxon>Bacillati</taxon>
        <taxon>Bacillota</taxon>
        <taxon>Clostridia</taxon>
        <taxon>Lachnospirales</taxon>
        <taxon>Lachnospiraceae</taxon>
        <taxon>Blautia</taxon>
    </lineage>
</organism>
<comment type="caution">
    <text evidence="1">The sequence shown here is derived from an EMBL/GenBank/DDBJ whole genome shotgun (WGS) entry which is preliminary data.</text>
</comment>
<sequence>MISIKDYLIKVYEDFSQYVDEENELCILKTLNYQKGMTPDYNDIHIQQLYLLRYAFSYAFEYKSMFGTLFAREKYVDSINVASIGCGSMIDYWALVGALEEFGVKDCKIIYRGVDCIDWNYKIEQRIQDKIKFKETNVTSIFAGEGELISDVYIFPKSISEFSDEEFKIVCTGFETKKMVKDNVHVLISIRSDEGSMDRDMDRSGKIISAMSKNGFYTKDKPTKYIQFVDEGKGIKGLDYKFEYPDRAIELIKTLNEQCRKFVENSENCVEECKKYLNRWPVLRAKNIKYQILTFHRKVSV</sequence>
<dbReference type="EMBL" id="BAABYW010000001">
    <property type="protein sequence ID" value="GAA6406705.1"/>
    <property type="molecule type" value="Genomic_DNA"/>
</dbReference>
<evidence type="ECO:0000313" key="1">
    <source>
        <dbReference type="EMBL" id="GAA6406705.1"/>
    </source>
</evidence>
<name>A0ABQ0B5H2_9FIRM</name>
<reference evidence="1 2" key="1">
    <citation type="submission" date="2024-04" db="EMBL/GenBank/DDBJ databases">
        <title>Defined microbial consortia suppress multidrug-resistant proinflammatory Enterobacteriaceae via ecological control.</title>
        <authorList>
            <person name="Furuichi M."/>
            <person name="Kawaguchi T."/>
            <person name="Pust M."/>
            <person name="Yasuma K."/>
            <person name="Plichta D."/>
            <person name="Hasegawa N."/>
            <person name="Ohya T."/>
            <person name="Bhattarai S."/>
            <person name="Sasajima S."/>
            <person name="Aoto Y."/>
            <person name="Tuganbaev T."/>
            <person name="Yaginuma M."/>
            <person name="Ueda M."/>
            <person name="Okahashi N."/>
            <person name="Amafuji K."/>
            <person name="Kiridooshi Y."/>
            <person name="Sugita K."/>
            <person name="Strazar M."/>
            <person name="Skelly A."/>
            <person name="Suda W."/>
            <person name="Hattori M."/>
            <person name="Nakamoto N."/>
            <person name="Caballero S."/>
            <person name="Norman J."/>
            <person name="Olle B."/>
            <person name="Tanoue T."/>
            <person name="Arita M."/>
            <person name="Bucci V."/>
            <person name="Atarashi K."/>
            <person name="Xavier R."/>
            <person name="Honda K."/>
        </authorList>
    </citation>
    <scope>NUCLEOTIDE SEQUENCE [LARGE SCALE GENOMIC DNA]</scope>
    <source>
        <strain evidence="2">k04-0078-D8-1</strain>
    </source>
</reference>